<dbReference type="InterPro" id="IPR026960">
    <property type="entry name" value="RVT-Znf"/>
</dbReference>
<feature type="domain" description="Reverse transcriptase" evidence="1">
    <location>
        <begin position="231"/>
        <end position="513"/>
    </location>
</feature>
<proteinExistence type="predicted"/>
<dbReference type="Pfam" id="PF13966">
    <property type="entry name" value="zf-RVT"/>
    <property type="match status" value="1"/>
</dbReference>
<dbReference type="GeneID" id="110774796"/>
<sequence>MGFSSSSGFDADGSSGGLFLGWSHRVNVNVVSVSENIIFCNVISEHIVNKTRVWCLDYKKEAGITWNKFEENLSTLQSNIHDEQSASIEVKERLLIKERAAEQWQYWKQRSKSKWDAFGDQSTAFFYKSVKSRSCRNDIRAIKNDQGIWRTKKEEIQSDFFDFYNNLFAGTPSISQQHHDILIKPFSKEDIKVAAFSSKPLKSPGPDGVPPIFFQKYWATVGDDICAGVQAFFSSGHMLRETNKTFVALILKEQRPSTVGGYRPISLCNSTYKIISKCMVNRIKQILPDLVGETQNAFVLGRMMVDNCFVAHEVINHVKRRKKGGRFEAILKVDLSKAYDRVRWDFVIEILKKMKFPDKWVQWILECISSVTYSILVNGEPSKQITPGTGLRQGDPLSPYLFILVMEVLSLNIMKLEQQGQIQGIKISRNAPSISHLFFADDALFCFKATPNSCRRIRECIDGFCSVSGEMINFGKSTVLFSPNTPTRFARILRRPLGVENKKEMGTYLGCPMDVDGRSSAKFQVIVDRVNDKIGSWKFNKVISGGKLLLINSVLIAMASHILSTYLCPAMITKKLNSTLLRYWRASSSTKKPIYWRKKELLYSHKNDGGMGLKEVRTLNVALLARKSWRMHTHSDLLASKLFKGKYGNDPISLGYSNSMPRRSSWAARSLIKAAHNLRDGVRFLVNNGRNTRITQDIWVGDTRLTPKTPLMSEQPNLHVVADLMTTERRWNASLIWRKFSHHDAKRIMATHIPEDEEPDTLNWGGTKNSEYTFKSGYWHQQVDPPSPSYGSIKFWKTLWKLNIFPRWKHFCWKIIHRVLPTRINLRKRGIQVEGDCPMCNNGEETEVHIFRLCPIAQMAWRASNLGIISESQASVTMHDWIINFLNFFHNQDGREEDRVVQLISIAWGIWLHRNEIIFRGVSANPSRILEIAQSHVQRWKHMKDLQERCNALQNSPYPNLHKPWQIIIWKIGRCNSGGFFSIVVDAAWKRKKKVKQKEWEAAIAWAEDGNQSSLCSGAKRIFSHDALQAECYAILEGMKMAGNISRNVLVKTDCKQAVEALKNAKLALSNISSILNQIRREAYKLDYFVCMKFVKEILNLLFIRGRCHGQDSLDFGRINLYSSRADDIPSNLHDVTPECAFLQIKPHIELPESVEEFLKHCSLFTAVCLQLWAFERLPFLIPWSRRENYGYPIVTR</sequence>
<name>A0A9R0JH15_SPIOL</name>
<dbReference type="InterPro" id="IPR043502">
    <property type="entry name" value="DNA/RNA_pol_sf"/>
</dbReference>
<dbReference type="Pfam" id="PF13456">
    <property type="entry name" value="RVT_3"/>
    <property type="match status" value="1"/>
</dbReference>
<keyword evidence="2" id="KW-1185">Reference proteome</keyword>
<dbReference type="InterPro" id="IPR000477">
    <property type="entry name" value="RT_dom"/>
</dbReference>
<dbReference type="PANTHER" id="PTHR33116:SF78">
    <property type="entry name" value="OS12G0587133 PROTEIN"/>
    <property type="match status" value="1"/>
</dbReference>
<protein>
    <recommendedName>
        <fullName evidence="1">Reverse transcriptase domain-containing protein</fullName>
    </recommendedName>
</protein>
<organism evidence="2 3">
    <name type="scientific">Spinacia oleracea</name>
    <name type="common">Spinach</name>
    <dbReference type="NCBI Taxonomy" id="3562"/>
    <lineage>
        <taxon>Eukaryota</taxon>
        <taxon>Viridiplantae</taxon>
        <taxon>Streptophyta</taxon>
        <taxon>Embryophyta</taxon>
        <taxon>Tracheophyta</taxon>
        <taxon>Spermatophyta</taxon>
        <taxon>Magnoliopsida</taxon>
        <taxon>eudicotyledons</taxon>
        <taxon>Gunneridae</taxon>
        <taxon>Pentapetalae</taxon>
        <taxon>Caryophyllales</taxon>
        <taxon>Chenopodiaceae</taxon>
        <taxon>Chenopodioideae</taxon>
        <taxon>Anserineae</taxon>
        <taxon>Spinacia</taxon>
    </lineage>
</organism>
<dbReference type="AlphaFoldDB" id="A0A9R0JH15"/>
<dbReference type="CDD" id="cd01650">
    <property type="entry name" value="RT_nLTR_like"/>
    <property type="match status" value="1"/>
</dbReference>
<evidence type="ECO:0000313" key="2">
    <source>
        <dbReference type="Proteomes" id="UP000813463"/>
    </source>
</evidence>
<dbReference type="Gene3D" id="3.30.420.10">
    <property type="entry name" value="Ribonuclease H-like superfamily/Ribonuclease H"/>
    <property type="match status" value="1"/>
</dbReference>
<dbReference type="InterPro" id="IPR036397">
    <property type="entry name" value="RNaseH_sf"/>
</dbReference>
<dbReference type="PANTHER" id="PTHR33116">
    <property type="entry name" value="REVERSE TRANSCRIPTASE ZINC-BINDING DOMAIN-CONTAINING PROTEIN-RELATED-RELATED"/>
    <property type="match status" value="1"/>
</dbReference>
<evidence type="ECO:0000259" key="1">
    <source>
        <dbReference type="PROSITE" id="PS50878"/>
    </source>
</evidence>
<reference evidence="3" key="2">
    <citation type="submission" date="2025-08" db="UniProtKB">
        <authorList>
            <consortium name="RefSeq"/>
        </authorList>
    </citation>
    <scope>IDENTIFICATION</scope>
    <source>
        <tissue evidence="3">Leaf</tissue>
    </source>
</reference>
<dbReference type="InterPro" id="IPR002156">
    <property type="entry name" value="RNaseH_domain"/>
</dbReference>
<gene>
    <name evidence="3" type="primary">LOC110774796</name>
</gene>
<dbReference type="PROSITE" id="PS50878">
    <property type="entry name" value="RT_POL"/>
    <property type="match status" value="1"/>
</dbReference>
<accession>A0A9R0JH15</accession>
<dbReference type="GO" id="GO:0003676">
    <property type="term" value="F:nucleic acid binding"/>
    <property type="evidence" value="ECO:0007669"/>
    <property type="project" value="InterPro"/>
</dbReference>
<evidence type="ECO:0000313" key="3">
    <source>
        <dbReference type="RefSeq" id="XP_021835074.2"/>
    </source>
</evidence>
<dbReference type="KEGG" id="soe:110774796"/>
<dbReference type="RefSeq" id="XP_021835074.2">
    <property type="nucleotide sequence ID" value="XM_021979382.2"/>
</dbReference>
<dbReference type="Proteomes" id="UP000813463">
    <property type="component" value="Chromosome 4"/>
</dbReference>
<dbReference type="Pfam" id="PF00078">
    <property type="entry name" value="RVT_1"/>
    <property type="match status" value="1"/>
</dbReference>
<dbReference type="GO" id="GO:0004523">
    <property type="term" value="F:RNA-DNA hybrid ribonuclease activity"/>
    <property type="evidence" value="ECO:0007669"/>
    <property type="project" value="InterPro"/>
</dbReference>
<dbReference type="SUPFAM" id="SSF56672">
    <property type="entry name" value="DNA/RNA polymerases"/>
    <property type="match status" value="1"/>
</dbReference>
<reference evidence="2" key="1">
    <citation type="journal article" date="2021" name="Nat. Commun.">
        <title>Genomic analyses provide insights into spinach domestication and the genetic basis of agronomic traits.</title>
        <authorList>
            <person name="Cai X."/>
            <person name="Sun X."/>
            <person name="Xu C."/>
            <person name="Sun H."/>
            <person name="Wang X."/>
            <person name="Ge C."/>
            <person name="Zhang Z."/>
            <person name="Wang Q."/>
            <person name="Fei Z."/>
            <person name="Jiao C."/>
            <person name="Wang Q."/>
        </authorList>
    </citation>
    <scope>NUCLEOTIDE SEQUENCE [LARGE SCALE GENOMIC DNA]</scope>
    <source>
        <strain evidence="2">cv. Varoflay</strain>
    </source>
</reference>